<protein>
    <submittedName>
        <fullName evidence="1">Uncharacterized protein</fullName>
    </submittedName>
</protein>
<reference evidence="1" key="1">
    <citation type="submission" date="2021-05" db="EMBL/GenBank/DDBJ databases">
        <title>First report of NDM-5 and VEB-6 producing Proteus mirabilis isolated from blood of a sepsis patient in Kolkata, India.</title>
        <authorList>
            <person name="Halder G."/>
            <person name="Chaudhuri B."/>
            <person name="Dutta S."/>
        </authorList>
    </citation>
    <scope>NUCLEOTIDE SEQUENCE [LARGE SCALE GENOMIC DNA]</scope>
    <source>
        <strain evidence="1">7049</strain>
    </source>
</reference>
<dbReference type="EMBL" id="JADQCH020000002">
    <property type="protein sequence ID" value="MEY2344910.1"/>
    <property type="molecule type" value="Genomic_DNA"/>
</dbReference>
<accession>A0ABD5LU67</accession>
<evidence type="ECO:0000313" key="1">
    <source>
        <dbReference type="EMBL" id="MEY2344910.1"/>
    </source>
</evidence>
<dbReference type="AlphaFoldDB" id="A0ABD5LU67"/>
<proteinExistence type="predicted"/>
<name>A0ABD5LU67_PROMI</name>
<sequence length="117" mass="13727">MIAVAKHRQLKENGEHLLYKLDKDWFFTKMKDKSVKYFSQTSDLLIPLEKIMGRINLVASAENNYNFSHFDPLSGVCYGISLKYLLEVRNNGIEGGNKYLHWLKENINLYKDKKKNI</sequence>
<organism evidence="1">
    <name type="scientific">Proteus mirabilis</name>
    <dbReference type="NCBI Taxonomy" id="584"/>
    <lineage>
        <taxon>Bacteria</taxon>
        <taxon>Pseudomonadati</taxon>
        <taxon>Pseudomonadota</taxon>
        <taxon>Gammaproteobacteria</taxon>
        <taxon>Enterobacterales</taxon>
        <taxon>Morganellaceae</taxon>
        <taxon>Proteus</taxon>
    </lineage>
</organism>
<comment type="caution">
    <text evidence="1">The sequence shown here is derived from an EMBL/GenBank/DDBJ whole genome shotgun (WGS) entry which is preliminary data.</text>
</comment>
<gene>
    <name evidence="1" type="ORF">I3679_016125</name>
</gene>